<name>A0A9P5V657_9FUNG</name>
<gene>
    <name evidence="2" type="ORF">BG015_002745</name>
</gene>
<accession>A0A9P5V657</accession>
<feature type="compositionally biased region" description="Low complexity" evidence="1">
    <location>
        <begin position="107"/>
        <end position="118"/>
    </location>
</feature>
<dbReference type="Proteomes" id="UP000748756">
    <property type="component" value="Unassembled WGS sequence"/>
</dbReference>
<dbReference type="AlphaFoldDB" id="A0A9P5V657"/>
<feature type="non-terminal residue" evidence="2">
    <location>
        <position position="310"/>
    </location>
</feature>
<comment type="caution">
    <text evidence="2">The sequence shown here is derived from an EMBL/GenBank/DDBJ whole genome shotgun (WGS) entry which is preliminary data.</text>
</comment>
<evidence type="ECO:0000256" key="1">
    <source>
        <dbReference type="SAM" id="MobiDB-lite"/>
    </source>
</evidence>
<protein>
    <submittedName>
        <fullName evidence="2">Uncharacterized protein</fullName>
    </submittedName>
</protein>
<keyword evidence="3" id="KW-1185">Reference proteome</keyword>
<sequence>MTSQQETKTHPELTIVSRILQQASIPLTQAQFDQQWTSTQLRTAFHWTRHLSALFLSLDDTLSSLSAGQQVLTPQRIVKSFLKSRKSTSRQPHSNPNGNNEYGGYGSSFSSSSTSLQSTAGTLPTEAELLDPSNALQRRLLSNPGLTDMARLEILFLSCSQQQHQHFEINGDALSIIKENALEDLIEGAKSHFMQLPRLPGVDLPGLQDDMLSNMTTKSIEQRAKARVLFNRIEASNDTTMEVEMVLIPQLRKYLELSRSEAWDVICCLSEMATKAIRAPPSASAEVGIVAERSKMDWESVVDALTRLQC</sequence>
<dbReference type="OrthoDB" id="2403318at2759"/>
<feature type="region of interest" description="Disordered" evidence="1">
    <location>
        <begin position="83"/>
        <end position="129"/>
    </location>
</feature>
<evidence type="ECO:0000313" key="3">
    <source>
        <dbReference type="Proteomes" id="UP000748756"/>
    </source>
</evidence>
<evidence type="ECO:0000313" key="2">
    <source>
        <dbReference type="EMBL" id="KAF9137356.1"/>
    </source>
</evidence>
<dbReference type="EMBL" id="JAAAUQ010001567">
    <property type="protein sequence ID" value="KAF9137356.1"/>
    <property type="molecule type" value="Genomic_DNA"/>
</dbReference>
<reference evidence="2" key="1">
    <citation type="journal article" date="2020" name="Fungal Divers.">
        <title>Resolving the Mortierellaceae phylogeny through synthesis of multi-gene phylogenetics and phylogenomics.</title>
        <authorList>
            <person name="Vandepol N."/>
            <person name="Liber J."/>
            <person name="Desiro A."/>
            <person name="Na H."/>
            <person name="Kennedy M."/>
            <person name="Barry K."/>
            <person name="Grigoriev I.V."/>
            <person name="Miller A.N."/>
            <person name="O'Donnell K."/>
            <person name="Stajich J.E."/>
            <person name="Bonito G."/>
        </authorList>
    </citation>
    <scope>NUCLEOTIDE SEQUENCE</scope>
    <source>
        <strain evidence="2">NRRL 6426</strain>
    </source>
</reference>
<proteinExistence type="predicted"/>
<organism evidence="2 3">
    <name type="scientific">Linnemannia schmuckeri</name>
    <dbReference type="NCBI Taxonomy" id="64567"/>
    <lineage>
        <taxon>Eukaryota</taxon>
        <taxon>Fungi</taxon>
        <taxon>Fungi incertae sedis</taxon>
        <taxon>Mucoromycota</taxon>
        <taxon>Mortierellomycotina</taxon>
        <taxon>Mortierellomycetes</taxon>
        <taxon>Mortierellales</taxon>
        <taxon>Mortierellaceae</taxon>
        <taxon>Linnemannia</taxon>
    </lineage>
</organism>